<proteinExistence type="predicted"/>
<dbReference type="AlphaFoldDB" id="A0A1A6AYH8"/>
<protein>
    <submittedName>
        <fullName evidence="1">Uncharacterized protein</fullName>
    </submittedName>
</protein>
<gene>
    <name evidence="1" type="ORF">CLRAG_09890</name>
</gene>
<evidence type="ECO:0000313" key="1">
    <source>
        <dbReference type="EMBL" id="OBR95151.1"/>
    </source>
</evidence>
<dbReference type="RefSeq" id="WP_065077359.1">
    <property type="nucleotide sequence ID" value="NZ_LROS01000010.1"/>
</dbReference>
<organism evidence="1 2">
    <name type="scientific">Clostridium ragsdalei P11</name>
    <dbReference type="NCBI Taxonomy" id="1353534"/>
    <lineage>
        <taxon>Bacteria</taxon>
        <taxon>Bacillati</taxon>
        <taxon>Bacillota</taxon>
        <taxon>Clostridia</taxon>
        <taxon>Eubacteriales</taxon>
        <taxon>Clostridiaceae</taxon>
        <taxon>Clostridium</taxon>
    </lineage>
</organism>
<reference evidence="1 2" key="1">
    <citation type="journal article" date="2012" name="Front. Microbiol.">
        <title>Draft Genome Sequence of the Virulent Strain 01-B526 of the Fish Pathogen Aeromonas salmonicida.</title>
        <authorList>
            <person name="Charette S.J."/>
            <person name="Brochu F."/>
            <person name="Boyle B."/>
            <person name="Filion G."/>
            <person name="Tanaka K.H."/>
            <person name="Derome N."/>
        </authorList>
    </citation>
    <scope>NUCLEOTIDE SEQUENCE [LARGE SCALE GENOMIC DNA]</scope>
    <source>
        <strain evidence="1 2">P11</strain>
    </source>
</reference>
<sequence>MDNLWNLQDIDKKVSNSPNLILEEQARYFEKTIKGVLYAKIINTRLKSNDDVQEYKLATSFNIVSPELDNYTYTLFTVYSNPEANYPVAISVNNNEDYIDIDYTCNNETEFIRDLSKILSSDKVTDIIEVLYSKSKNF</sequence>
<keyword evidence="2" id="KW-1185">Reference proteome</keyword>
<accession>A0A1A6AYH8</accession>
<evidence type="ECO:0000313" key="2">
    <source>
        <dbReference type="Proteomes" id="UP000093954"/>
    </source>
</evidence>
<comment type="caution">
    <text evidence="1">The sequence shown here is derived from an EMBL/GenBank/DDBJ whole genome shotgun (WGS) entry which is preliminary data.</text>
</comment>
<dbReference type="PATRIC" id="fig|1353534.3.peg.1006"/>
<dbReference type="EMBL" id="LROS01000010">
    <property type="protein sequence ID" value="OBR95151.1"/>
    <property type="molecule type" value="Genomic_DNA"/>
</dbReference>
<name>A0A1A6AYH8_9CLOT</name>
<dbReference type="Proteomes" id="UP000093954">
    <property type="component" value="Unassembled WGS sequence"/>
</dbReference>